<feature type="signal peptide" evidence="1">
    <location>
        <begin position="1"/>
        <end position="26"/>
    </location>
</feature>
<name>A0AAV2EIZ1_9ROSI</name>
<keyword evidence="1" id="KW-0732">Signal</keyword>
<dbReference type="EMBL" id="OZ034817">
    <property type="protein sequence ID" value="CAL1385953.1"/>
    <property type="molecule type" value="Genomic_DNA"/>
</dbReference>
<evidence type="ECO:0000256" key="1">
    <source>
        <dbReference type="SAM" id="SignalP"/>
    </source>
</evidence>
<feature type="chain" id="PRO_5043696362" description="Plant thionin family protein" evidence="1">
    <location>
        <begin position="27"/>
        <end position="80"/>
    </location>
</feature>
<keyword evidence="3" id="KW-1185">Reference proteome</keyword>
<proteinExistence type="predicted"/>
<gene>
    <name evidence="2" type="ORF">LTRI10_LOCUS27050</name>
</gene>
<evidence type="ECO:0000313" key="2">
    <source>
        <dbReference type="EMBL" id="CAL1385953.1"/>
    </source>
</evidence>
<protein>
    <recommendedName>
        <fullName evidence="4">Plant thionin family protein</fullName>
    </recommendedName>
</protein>
<organism evidence="2 3">
    <name type="scientific">Linum trigynum</name>
    <dbReference type="NCBI Taxonomy" id="586398"/>
    <lineage>
        <taxon>Eukaryota</taxon>
        <taxon>Viridiplantae</taxon>
        <taxon>Streptophyta</taxon>
        <taxon>Embryophyta</taxon>
        <taxon>Tracheophyta</taxon>
        <taxon>Spermatophyta</taxon>
        <taxon>Magnoliopsida</taxon>
        <taxon>eudicotyledons</taxon>
        <taxon>Gunneridae</taxon>
        <taxon>Pentapetalae</taxon>
        <taxon>rosids</taxon>
        <taxon>fabids</taxon>
        <taxon>Malpighiales</taxon>
        <taxon>Linaceae</taxon>
        <taxon>Linum</taxon>
    </lineage>
</organism>
<dbReference type="Proteomes" id="UP001497516">
    <property type="component" value="Chromosome 4"/>
</dbReference>
<accession>A0AAV2EIZ1</accession>
<dbReference type="AlphaFoldDB" id="A0AAV2EIZ1"/>
<evidence type="ECO:0000313" key="3">
    <source>
        <dbReference type="Proteomes" id="UP001497516"/>
    </source>
</evidence>
<sequence length="80" mass="8580">MKTKMIGVIVMLVVLGSTTNQAAVLADYESCFKKCVGSCPFSNPKLCNTYCSIRCQSSTELPLQKPKNLATTNGDSDSTP</sequence>
<reference evidence="2 3" key="1">
    <citation type="submission" date="2024-04" db="EMBL/GenBank/DDBJ databases">
        <authorList>
            <person name="Fracassetti M."/>
        </authorList>
    </citation>
    <scope>NUCLEOTIDE SEQUENCE [LARGE SCALE GENOMIC DNA]</scope>
</reference>
<evidence type="ECO:0008006" key="4">
    <source>
        <dbReference type="Google" id="ProtNLM"/>
    </source>
</evidence>